<feature type="chain" id="PRO_5042171472" description="F-box domain-containing protein" evidence="1">
    <location>
        <begin position="33"/>
        <end position="547"/>
    </location>
</feature>
<dbReference type="EMBL" id="JAQGDS010000008">
    <property type="protein sequence ID" value="KAJ6258368.1"/>
    <property type="molecule type" value="Genomic_DNA"/>
</dbReference>
<evidence type="ECO:0000313" key="2">
    <source>
        <dbReference type="EMBL" id="KAJ6258368.1"/>
    </source>
</evidence>
<organism evidence="2 3">
    <name type="scientific">Drechslerella dactyloides</name>
    <name type="common">Nematode-trapping fungus</name>
    <name type="synonym">Arthrobotrys dactyloides</name>
    <dbReference type="NCBI Taxonomy" id="74499"/>
    <lineage>
        <taxon>Eukaryota</taxon>
        <taxon>Fungi</taxon>
        <taxon>Dikarya</taxon>
        <taxon>Ascomycota</taxon>
        <taxon>Pezizomycotina</taxon>
        <taxon>Orbiliomycetes</taxon>
        <taxon>Orbiliales</taxon>
        <taxon>Orbiliaceae</taxon>
        <taxon>Drechslerella</taxon>
    </lineage>
</organism>
<sequence>MPSTNPSLLSLPAEILLMICSYLAIYPSCLDAVSLTCRELFLIAAQYRHRVMNIQSDANGINWKPFSASLLPEALRAKLHAPESITFRKYKLDPTKRRGYRPRNTIVDFQKTLNKHGNFSFENVQSLSFDRHNVFGGADKYHSKFDIIKQFPQIKKLVLPVTANRWDGFVLGFFNPLVLSNSARTPKLYSMMNLSNLEDFSFKICGQQSRWTRSYLIDTNIIWDLAHLNSSTLRHLRIRVVDWVVELRDRPMAAWSRYLKPATVWYQAFAFTCLAFREDQTEIKLSLKTFQLEMFPQLDRTINLNFLQLCTLETLSLVFCRGAHKLLSAVTTNLVNLRCLQIIEHEVDWHYLADALRKLPPLEGLYVSMMIHNGVSPDCLSKHQDTMKRLVLLSPGPPNWFAKETDYPVEISFKSWTALEELTFHCKYLPELEIPPSLKFLSLVQHSDLQPTVDKSRLAIFKYAVQQMFSLTKSELNLRAVIIHPKLPLPLDMRKSFHVFQTRMHHNEKETTISVELTTPADFYRRYPEASILREDGDPSSWINAFV</sequence>
<comment type="caution">
    <text evidence="2">The sequence shown here is derived from an EMBL/GenBank/DDBJ whole genome shotgun (WGS) entry which is preliminary data.</text>
</comment>
<evidence type="ECO:0000256" key="1">
    <source>
        <dbReference type="SAM" id="SignalP"/>
    </source>
</evidence>
<evidence type="ECO:0000313" key="3">
    <source>
        <dbReference type="Proteomes" id="UP001221413"/>
    </source>
</evidence>
<accession>A0AAD6NIW7</accession>
<keyword evidence="1" id="KW-0732">Signal</keyword>
<proteinExistence type="predicted"/>
<protein>
    <recommendedName>
        <fullName evidence="4">F-box domain-containing protein</fullName>
    </recommendedName>
</protein>
<reference evidence="2" key="1">
    <citation type="submission" date="2023-01" db="EMBL/GenBank/DDBJ databases">
        <title>The chitinases involved in constricting ring structure development in the nematode-trapping fungus Drechslerella dactyloides.</title>
        <authorList>
            <person name="Wang R."/>
            <person name="Zhang L."/>
            <person name="Tang P."/>
            <person name="Li S."/>
            <person name="Liang L."/>
        </authorList>
    </citation>
    <scope>NUCLEOTIDE SEQUENCE</scope>
    <source>
        <strain evidence="2">YMF1.00031</strain>
    </source>
</reference>
<name>A0AAD6NIW7_DREDA</name>
<dbReference type="AlphaFoldDB" id="A0AAD6NIW7"/>
<dbReference type="SUPFAM" id="SSF52047">
    <property type="entry name" value="RNI-like"/>
    <property type="match status" value="1"/>
</dbReference>
<dbReference type="Proteomes" id="UP001221413">
    <property type="component" value="Unassembled WGS sequence"/>
</dbReference>
<gene>
    <name evidence="2" type="ORF">Dda_6408</name>
</gene>
<keyword evidence="3" id="KW-1185">Reference proteome</keyword>
<evidence type="ECO:0008006" key="4">
    <source>
        <dbReference type="Google" id="ProtNLM"/>
    </source>
</evidence>
<feature type="signal peptide" evidence="1">
    <location>
        <begin position="1"/>
        <end position="32"/>
    </location>
</feature>